<feature type="non-terminal residue" evidence="11">
    <location>
        <position position="1"/>
    </location>
</feature>
<evidence type="ECO:0000256" key="3">
    <source>
        <dbReference type="ARBA" id="ARBA00012560"/>
    </source>
</evidence>
<evidence type="ECO:0000256" key="2">
    <source>
        <dbReference type="ARBA" id="ARBA00005684"/>
    </source>
</evidence>
<evidence type="ECO:0000256" key="5">
    <source>
        <dbReference type="ARBA" id="ARBA00022676"/>
    </source>
</evidence>
<evidence type="ECO:0000256" key="8">
    <source>
        <dbReference type="ARBA" id="ARBA00031423"/>
    </source>
</evidence>
<evidence type="ECO:0000256" key="7">
    <source>
        <dbReference type="ARBA" id="ARBA00023277"/>
    </source>
</evidence>
<evidence type="ECO:0000313" key="12">
    <source>
        <dbReference type="Proteomes" id="UP000567293"/>
    </source>
</evidence>
<dbReference type="EMBL" id="JACDQQ010001825">
    <property type="protein sequence ID" value="MBA0087091.1"/>
    <property type="molecule type" value="Genomic_DNA"/>
</dbReference>
<evidence type="ECO:0000256" key="6">
    <source>
        <dbReference type="ARBA" id="ARBA00022679"/>
    </source>
</evidence>
<dbReference type="EC" id="2.4.1.25" evidence="3 10"/>
<feature type="non-terminal residue" evidence="11">
    <location>
        <position position="477"/>
    </location>
</feature>
<dbReference type="InterPro" id="IPR017853">
    <property type="entry name" value="GH"/>
</dbReference>
<keyword evidence="7 10" id="KW-0119">Carbohydrate metabolism</keyword>
<evidence type="ECO:0000256" key="10">
    <source>
        <dbReference type="RuleBase" id="RU361207"/>
    </source>
</evidence>
<comment type="catalytic activity">
    <reaction evidence="1 10">
        <text>Transfers a segment of a (1-&gt;4)-alpha-D-glucan to a new position in an acceptor, which may be glucose or a (1-&gt;4)-alpha-D-glucan.</text>
        <dbReference type="EC" id="2.4.1.25"/>
    </reaction>
</comment>
<evidence type="ECO:0000256" key="9">
    <source>
        <dbReference type="ARBA" id="ARBA00031501"/>
    </source>
</evidence>
<evidence type="ECO:0000256" key="4">
    <source>
        <dbReference type="ARBA" id="ARBA00020295"/>
    </source>
</evidence>
<dbReference type="SUPFAM" id="SSF51445">
    <property type="entry name" value="(Trans)glycosidases"/>
    <property type="match status" value="1"/>
</dbReference>
<sequence>GLTEGGRAAGVAISLYGVRSARNWGCGDFRDLLAVVDWAAESLQASFVALNPLHAIQNRQPFNTSPYSPNSIFYQNYLYLDVEAIEEFARSARVRELRHRSDICAELEELRDAAFIDYERVSVLKLRFLKLMFADFLREWRGRSQRAQEFRGFQEREGLLLERFATYCALDEHLHRRNPKVWTWPQWPPKYRDPDGPATAAFRQKHWRQVLFYQYLQWQINRQLEHVQRYACSRGLSIGLYHDLALATDRFGSDLWAHRPFFATGCRVGSPPDDFSPQGQDWGFPPPHSARHWEDGYRLFTESLRKNCRHGGALRMDHVMRLFRLYWIPDGYDASQGAYVRELSEDYLRLLALESVRNRVVIVGEDLGTVEPAIRESLARFGILSYRLFYFEKNGEEFKNYDTYPEQALVSSTTHDLATIAGYWVGADIEARRKARIIGKDGYRSQLAARAHDKQKMLDALFRAGLLPAALPRSADQ</sequence>
<dbReference type="GO" id="GO:0005975">
    <property type="term" value="P:carbohydrate metabolic process"/>
    <property type="evidence" value="ECO:0007669"/>
    <property type="project" value="InterPro"/>
</dbReference>
<accession>A0A7V8SYL6</accession>
<proteinExistence type="inferred from homology"/>
<reference evidence="11" key="1">
    <citation type="submission" date="2020-06" db="EMBL/GenBank/DDBJ databases">
        <title>Legume-microbial interactions unlock mineral nutrients during tropical forest succession.</title>
        <authorList>
            <person name="Epihov D.Z."/>
        </authorList>
    </citation>
    <scope>NUCLEOTIDE SEQUENCE [LARGE SCALE GENOMIC DNA]</scope>
    <source>
        <strain evidence="11">Pan2503</strain>
    </source>
</reference>
<evidence type="ECO:0000256" key="1">
    <source>
        <dbReference type="ARBA" id="ARBA00000439"/>
    </source>
</evidence>
<keyword evidence="12" id="KW-1185">Reference proteome</keyword>
<name>A0A7V8SYL6_9BACT</name>
<dbReference type="GO" id="GO:0004134">
    <property type="term" value="F:4-alpha-glucanotransferase activity"/>
    <property type="evidence" value="ECO:0007669"/>
    <property type="project" value="UniProtKB-EC"/>
</dbReference>
<evidence type="ECO:0000313" key="11">
    <source>
        <dbReference type="EMBL" id="MBA0087091.1"/>
    </source>
</evidence>
<keyword evidence="6 10" id="KW-0808">Transferase</keyword>
<dbReference type="AlphaFoldDB" id="A0A7V8SYL6"/>
<dbReference type="NCBIfam" id="TIGR00217">
    <property type="entry name" value="malQ"/>
    <property type="match status" value="1"/>
</dbReference>
<organism evidence="11 12">
    <name type="scientific">Candidatus Acidiferrum panamense</name>
    <dbReference type="NCBI Taxonomy" id="2741543"/>
    <lineage>
        <taxon>Bacteria</taxon>
        <taxon>Pseudomonadati</taxon>
        <taxon>Acidobacteriota</taxon>
        <taxon>Terriglobia</taxon>
        <taxon>Candidatus Acidiferrales</taxon>
        <taxon>Candidatus Acidiferrum</taxon>
    </lineage>
</organism>
<keyword evidence="5 10" id="KW-0328">Glycosyltransferase</keyword>
<dbReference type="Gene3D" id="3.20.20.80">
    <property type="entry name" value="Glycosidases"/>
    <property type="match status" value="1"/>
</dbReference>
<gene>
    <name evidence="11" type="primary">malQ</name>
    <name evidence="11" type="ORF">HRJ53_19070</name>
</gene>
<protein>
    <recommendedName>
        <fullName evidence="4 10">4-alpha-glucanotransferase</fullName>
        <ecNumber evidence="3 10">2.4.1.25</ecNumber>
    </recommendedName>
    <alternativeName>
        <fullName evidence="8 10">Amylomaltase</fullName>
    </alternativeName>
    <alternativeName>
        <fullName evidence="9 10">Disproportionating enzyme</fullName>
    </alternativeName>
</protein>
<comment type="similarity">
    <text evidence="2 10">Belongs to the disproportionating enzyme family.</text>
</comment>
<dbReference type="PANTHER" id="PTHR32438:SF5">
    <property type="entry name" value="4-ALPHA-GLUCANOTRANSFERASE DPE1, CHLOROPLASTIC_AMYLOPLASTIC"/>
    <property type="match status" value="1"/>
</dbReference>
<dbReference type="InterPro" id="IPR003385">
    <property type="entry name" value="Glyco_hydro_77"/>
</dbReference>
<dbReference type="Proteomes" id="UP000567293">
    <property type="component" value="Unassembled WGS sequence"/>
</dbReference>
<dbReference type="Pfam" id="PF02446">
    <property type="entry name" value="Glyco_hydro_77"/>
    <property type="match status" value="1"/>
</dbReference>
<dbReference type="PANTHER" id="PTHR32438">
    <property type="entry name" value="4-ALPHA-GLUCANOTRANSFERASE DPE1, CHLOROPLASTIC/AMYLOPLASTIC"/>
    <property type="match status" value="1"/>
</dbReference>
<comment type="caution">
    <text evidence="11">The sequence shown here is derived from an EMBL/GenBank/DDBJ whole genome shotgun (WGS) entry which is preliminary data.</text>
</comment>